<keyword evidence="3" id="KW-0731">Sigma factor</keyword>
<evidence type="ECO:0000256" key="5">
    <source>
        <dbReference type="SAM" id="MobiDB-lite"/>
    </source>
</evidence>
<dbReference type="InterPro" id="IPR013324">
    <property type="entry name" value="RNA_pol_sigma_r3/r4-like"/>
</dbReference>
<keyword evidence="9" id="KW-1185">Reference proteome</keyword>
<dbReference type="EMBL" id="CP034170">
    <property type="protein sequence ID" value="AZI59199.1"/>
    <property type="molecule type" value="Genomic_DNA"/>
</dbReference>
<dbReference type="SUPFAM" id="SSF88659">
    <property type="entry name" value="Sigma3 and sigma4 domains of RNA polymerase sigma factors"/>
    <property type="match status" value="1"/>
</dbReference>
<dbReference type="Proteomes" id="UP000268084">
    <property type="component" value="Chromosome"/>
</dbReference>
<protein>
    <submittedName>
        <fullName evidence="8">RNA polymerase sigma factor</fullName>
    </submittedName>
</protein>
<evidence type="ECO:0000256" key="3">
    <source>
        <dbReference type="ARBA" id="ARBA00023082"/>
    </source>
</evidence>
<keyword evidence="4" id="KW-0804">Transcription</keyword>
<evidence type="ECO:0000256" key="4">
    <source>
        <dbReference type="ARBA" id="ARBA00023163"/>
    </source>
</evidence>
<dbReference type="Gene3D" id="1.10.10.10">
    <property type="entry name" value="Winged helix-like DNA-binding domain superfamily/Winged helix DNA-binding domain"/>
    <property type="match status" value="1"/>
</dbReference>
<dbReference type="GO" id="GO:0003677">
    <property type="term" value="F:DNA binding"/>
    <property type="evidence" value="ECO:0007669"/>
    <property type="project" value="InterPro"/>
</dbReference>
<dbReference type="InterPro" id="IPR039425">
    <property type="entry name" value="RNA_pol_sigma-70-like"/>
</dbReference>
<evidence type="ECO:0000313" key="9">
    <source>
        <dbReference type="Proteomes" id="UP000268084"/>
    </source>
</evidence>
<proteinExistence type="inferred from homology"/>
<dbReference type="GO" id="GO:0016987">
    <property type="term" value="F:sigma factor activity"/>
    <property type="evidence" value="ECO:0007669"/>
    <property type="project" value="UniProtKB-KW"/>
</dbReference>
<evidence type="ECO:0000313" key="8">
    <source>
        <dbReference type="EMBL" id="AZI59199.1"/>
    </source>
</evidence>
<dbReference type="InterPro" id="IPR007627">
    <property type="entry name" value="RNA_pol_sigma70_r2"/>
</dbReference>
<dbReference type="SUPFAM" id="SSF88946">
    <property type="entry name" value="Sigma2 domain of RNA polymerase sigma factors"/>
    <property type="match status" value="1"/>
</dbReference>
<dbReference type="InterPro" id="IPR036388">
    <property type="entry name" value="WH-like_DNA-bd_sf"/>
</dbReference>
<dbReference type="Pfam" id="PF08281">
    <property type="entry name" value="Sigma70_r4_2"/>
    <property type="match status" value="1"/>
</dbReference>
<feature type="domain" description="RNA polymerase sigma factor 70 region 4 type 2" evidence="7">
    <location>
        <begin position="169"/>
        <end position="216"/>
    </location>
</feature>
<dbReference type="Gene3D" id="1.10.1740.10">
    <property type="match status" value="1"/>
</dbReference>
<keyword evidence="2" id="KW-0805">Transcription regulation</keyword>
<evidence type="ECO:0000256" key="2">
    <source>
        <dbReference type="ARBA" id="ARBA00023015"/>
    </source>
</evidence>
<dbReference type="AlphaFoldDB" id="A0A3G8ZPN9"/>
<organism evidence="8 9">
    <name type="scientific">Nakamurella antarctica</name>
    <dbReference type="NCBI Taxonomy" id="1902245"/>
    <lineage>
        <taxon>Bacteria</taxon>
        <taxon>Bacillati</taxon>
        <taxon>Actinomycetota</taxon>
        <taxon>Actinomycetes</taxon>
        <taxon>Nakamurellales</taxon>
        <taxon>Nakamurellaceae</taxon>
        <taxon>Nakamurella</taxon>
    </lineage>
</organism>
<dbReference type="GO" id="GO:0006352">
    <property type="term" value="P:DNA-templated transcription initiation"/>
    <property type="evidence" value="ECO:0007669"/>
    <property type="project" value="InterPro"/>
</dbReference>
<feature type="domain" description="RNA polymerase sigma-70 region 2" evidence="6">
    <location>
        <begin position="76"/>
        <end position="135"/>
    </location>
</feature>
<evidence type="ECO:0000259" key="6">
    <source>
        <dbReference type="Pfam" id="PF04542"/>
    </source>
</evidence>
<dbReference type="Pfam" id="PF04542">
    <property type="entry name" value="Sigma70_r2"/>
    <property type="match status" value="1"/>
</dbReference>
<dbReference type="PANTHER" id="PTHR43133">
    <property type="entry name" value="RNA POLYMERASE ECF-TYPE SIGMA FACTO"/>
    <property type="match status" value="1"/>
</dbReference>
<reference evidence="8 9" key="1">
    <citation type="submission" date="2018-11" db="EMBL/GenBank/DDBJ databases">
        <authorList>
            <person name="Da X."/>
        </authorList>
    </citation>
    <scope>NUCLEOTIDE SEQUENCE [LARGE SCALE GENOMIC DNA]</scope>
    <source>
        <strain evidence="8 9">S14-144</strain>
    </source>
</reference>
<accession>A0A3G8ZPN9</accession>
<evidence type="ECO:0000259" key="7">
    <source>
        <dbReference type="Pfam" id="PF08281"/>
    </source>
</evidence>
<dbReference type="InterPro" id="IPR013325">
    <property type="entry name" value="RNA_pol_sigma_r2"/>
</dbReference>
<dbReference type="NCBIfam" id="TIGR02937">
    <property type="entry name" value="sigma70-ECF"/>
    <property type="match status" value="1"/>
</dbReference>
<feature type="region of interest" description="Disordered" evidence="5">
    <location>
        <begin position="222"/>
        <end position="241"/>
    </location>
</feature>
<evidence type="ECO:0000256" key="1">
    <source>
        <dbReference type="ARBA" id="ARBA00010641"/>
    </source>
</evidence>
<reference evidence="8 9" key="2">
    <citation type="submission" date="2018-12" db="EMBL/GenBank/DDBJ databases">
        <title>Nakamurella antarcticus sp. nov., isolated from Antarctica South Shetland Islands soil.</title>
        <authorList>
            <person name="Peng F."/>
        </authorList>
    </citation>
    <scope>NUCLEOTIDE SEQUENCE [LARGE SCALE GENOMIC DNA]</scope>
    <source>
        <strain evidence="8 9">S14-144</strain>
    </source>
</reference>
<gene>
    <name evidence="8" type="ORF">EH165_14680</name>
</gene>
<dbReference type="InterPro" id="IPR013249">
    <property type="entry name" value="RNA_pol_sigma70_r4_t2"/>
</dbReference>
<comment type="similarity">
    <text evidence="1">Belongs to the sigma-70 factor family. ECF subfamily.</text>
</comment>
<dbReference type="InterPro" id="IPR014284">
    <property type="entry name" value="RNA_pol_sigma-70_dom"/>
</dbReference>
<dbReference type="KEGG" id="nak:EH165_14680"/>
<dbReference type="PANTHER" id="PTHR43133:SF25">
    <property type="entry name" value="RNA POLYMERASE SIGMA FACTOR RFAY-RELATED"/>
    <property type="match status" value="1"/>
</dbReference>
<sequence length="241" mass="27526">MAMERLHWTDCVSGRALDSDARLPKIRQQILDRNCVARCKELFSSGHLLDKASFQRIWKEVRDVMSEEKQLLEKWFKLYADRVFSYLLHRTDPQTAQDLVQDVFILAFRKLEHIPEPPLGWLFAAARRLLANKTRGFRRRDMLLARISEAAAETADRDHADIMLTFASLLKPLSAQDREILTLTAWYGLTASEGAMALGCSVSAYTVRLHRARKKLIGELSRKGSLGGSPAQHLQEALRDH</sequence>
<dbReference type="OrthoDB" id="4184921at2"/>
<name>A0A3G8ZPN9_9ACTN</name>